<dbReference type="InParanoid" id="A0A165DDP9"/>
<evidence type="ECO:0000256" key="3">
    <source>
        <dbReference type="ARBA" id="ARBA00023155"/>
    </source>
</evidence>
<feature type="compositionally biased region" description="Low complexity" evidence="7">
    <location>
        <begin position="196"/>
        <end position="219"/>
    </location>
</feature>
<organism evidence="9 10">
    <name type="scientific">Exidia glandulosa HHB12029</name>
    <dbReference type="NCBI Taxonomy" id="1314781"/>
    <lineage>
        <taxon>Eukaryota</taxon>
        <taxon>Fungi</taxon>
        <taxon>Dikarya</taxon>
        <taxon>Basidiomycota</taxon>
        <taxon>Agaricomycotina</taxon>
        <taxon>Agaricomycetes</taxon>
        <taxon>Auriculariales</taxon>
        <taxon>Exidiaceae</taxon>
        <taxon>Exidia</taxon>
    </lineage>
</organism>
<accession>A0A165DDP9</accession>
<comment type="subcellular location">
    <subcellularLocation>
        <location evidence="1 5 6">Nucleus</location>
    </subcellularLocation>
</comment>
<dbReference type="PROSITE" id="PS50071">
    <property type="entry name" value="HOMEOBOX_2"/>
    <property type="match status" value="3"/>
</dbReference>
<sequence>MSPTRPPTPRRAGSVRSQSERKERAARSTAQQRKQLELFFQRTPRPDTSQMQVLAEDLGMDADHVSQWFSSKRCRVKRSSGSSLVTPPATPSTGNMLQLTLPDVGVDDNALPQPKRGKPRVTQEQEDALQELFEREPHASLETKRDVAERIGLTPSKVNSWFTFTRATTVVKAEPSPAPSSPIYGPVRTLRTRLVRAPYATPSSSAASTPSLRTSRLSRAVSYTSDRSAEDSDRKKRTRPNAAQLAVLRRAFKASAPEYKPSLAKRKELAEELDMPVSKVTDWFRNSLASLKRRKGKNEEERDGSDDENEDEDDNEHEHEKGAQTLEGYESAESMESDGDETEDDLPLQTPRSTFTGRNPLPRVDIHCEPDLDAVRGASVLVGIARHWSPREVEDFCNERINMAAAAVDPLQKLALVASKSRACSPVPDARQDGTSGVTVL</sequence>
<dbReference type="STRING" id="1314781.A0A165DDP9"/>
<evidence type="ECO:0000313" key="10">
    <source>
        <dbReference type="Proteomes" id="UP000077266"/>
    </source>
</evidence>
<feature type="DNA-binding region" description="Homeobox" evidence="5">
    <location>
        <begin position="21"/>
        <end position="80"/>
    </location>
</feature>
<dbReference type="InterPro" id="IPR009057">
    <property type="entry name" value="Homeodomain-like_sf"/>
</dbReference>
<keyword evidence="3 5" id="KW-0371">Homeobox</keyword>
<dbReference type="SMART" id="SM00389">
    <property type="entry name" value="HOX"/>
    <property type="match status" value="3"/>
</dbReference>
<evidence type="ECO:0000259" key="8">
    <source>
        <dbReference type="PROSITE" id="PS50071"/>
    </source>
</evidence>
<dbReference type="GO" id="GO:0006357">
    <property type="term" value="P:regulation of transcription by RNA polymerase II"/>
    <property type="evidence" value="ECO:0007669"/>
    <property type="project" value="TreeGrafter"/>
</dbReference>
<feature type="compositionally biased region" description="Polar residues" evidence="7">
    <location>
        <begin position="79"/>
        <end position="96"/>
    </location>
</feature>
<feature type="domain" description="Homeobox" evidence="8">
    <location>
        <begin position="112"/>
        <end position="172"/>
    </location>
</feature>
<proteinExistence type="predicted"/>
<dbReference type="InterPro" id="IPR001356">
    <property type="entry name" value="HD"/>
</dbReference>
<dbReference type="GO" id="GO:0030154">
    <property type="term" value="P:cell differentiation"/>
    <property type="evidence" value="ECO:0007669"/>
    <property type="project" value="TreeGrafter"/>
</dbReference>
<protein>
    <recommendedName>
        <fullName evidence="8">Homeobox domain-containing protein</fullName>
    </recommendedName>
</protein>
<feature type="region of interest" description="Disordered" evidence="7">
    <location>
        <begin position="77"/>
        <end position="96"/>
    </location>
</feature>
<keyword evidence="2 5" id="KW-0238">DNA-binding</keyword>
<keyword evidence="4 5" id="KW-0539">Nucleus</keyword>
<evidence type="ECO:0000256" key="7">
    <source>
        <dbReference type="SAM" id="MobiDB-lite"/>
    </source>
</evidence>
<dbReference type="AlphaFoldDB" id="A0A165DDP9"/>
<dbReference type="PANTHER" id="PTHR24324:SF5">
    <property type="entry name" value="HEMATOPOIETICALLY-EXPRESSED HOMEOBOX PROTEIN HHEX"/>
    <property type="match status" value="1"/>
</dbReference>
<name>A0A165DDP9_EXIGL</name>
<dbReference type="Pfam" id="PF00046">
    <property type="entry name" value="Homeodomain"/>
    <property type="match status" value="3"/>
</dbReference>
<feature type="compositionally biased region" description="Acidic residues" evidence="7">
    <location>
        <begin position="333"/>
        <end position="346"/>
    </location>
</feature>
<feature type="DNA-binding region" description="Homeobox" evidence="5">
    <location>
        <begin position="114"/>
        <end position="173"/>
    </location>
</feature>
<feature type="region of interest" description="Disordered" evidence="7">
    <location>
        <begin position="196"/>
        <end position="243"/>
    </location>
</feature>
<dbReference type="PANTHER" id="PTHR24324">
    <property type="entry name" value="HOMEOBOX PROTEIN HHEX"/>
    <property type="match status" value="1"/>
</dbReference>
<dbReference type="SUPFAM" id="SSF46689">
    <property type="entry name" value="Homeodomain-like"/>
    <property type="match status" value="3"/>
</dbReference>
<evidence type="ECO:0000256" key="4">
    <source>
        <dbReference type="ARBA" id="ARBA00023242"/>
    </source>
</evidence>
<evidence type="ECO:0000256" key="5">
    <source>
        <dbReference type="PROSITE-ProRule" id="PRU00108"/>
    </source>
</evidence>
<dbReference type="CDD" id="cd00086">
    <property type="entry name" value="homeodomain"/>
    <property type="match status" value="3"/>
</dbReference>
<dbReference type="InterPro" id="IPR051000">
    <property type="entry name" value="Homeobox_DNA-bind_prot"/>
</dbReference>
<feature type="compositionally biased region" description="Acidic residues" evidence="7">
    <location>
        <begin position="301"/>
        <end position="315"/>
    </location>
</feature>
<evidence type="ECO:0000313" key="9">
    <source>
        <dbReference type="EMBL" id="KZV84302.1"/>
    </source>
</evidence>
<dbReference type="Gene3D" id="1.10.10.60">
    <property type="entry name" value="Homeodomain-like"/>
    <property type="match status" value="3"/>
</dbReference>
<evidence type="ECO:0000256" key="2">
    <source>
        <dbReference type="ARBA" id="ARBA00023125"/>
    </source>
</evidence>
<feature type="DNA-binding region" description="Homeobox" evidence="5">
    <location>
        <begin position="233"/>
        <end position="295"/>
    </location>
</feature>
<feature type="region of interest" description="Disordered" evidence="7">
    <location>
        <begin position="1"/>
        <end position="48"/>
    </location>
</feature>
<dbReference type="GO" id="GO:0000978">
    <property type="term" value="F:RNA polymerase II cis-regulatory region sequence-specific DNA binding"/>
    <property type="evidence" value="ECO:0007669"/>
    <property type="project" value="TreeGrafter"/>
</dbReference>
<feature type="domain" description="Homeobox" evidence="8">
    <location>
        <begin position="231"/>
        <end position="294"/>
    </location>
</feature>
<dbReference type="EMBL" id="KV426231">
    <property type="protein sequence ID" value="KZV84302.1"/>
    <property type="molecule type" value="Genomic_DNA"/>
</dbReference>
<evidence type="ECO:0000256" key="1">
    <source>
        <dbReference type="ARBA" id="ARBA00004123"/>
    </source>
</evidence>
<reference evidence="9 10" key="1">
    <citation type="journal article" date="2016" name="Mol. Biol. Evol.">
        <title>Comparative Genomics of Early-Diverging Mushroom-Forming Fungi Provides Insights into the Origins of Lignocellulose Decay Capabilities.</title>
        <authorList>
            <person name="Nagy L.G."/>
            <person name="Riley R."/>
            <person name="Tritt A."/>
            <person name="Adam C."/>
            <person name="Daum C."/>
            <person name="Floudas D."/>
            <person name="Sun H."/>
            <person name="Yadav J.S."/>
            <person name="Pangilinan J."/>
            <person name="Larsson K.H."/>
            <person name="Matsuura K."/>
            <person name="Barry K."/>
            <person name="Labutti K."/>
            <person name="Kuo R."/>
            <person name="Ohm R.A."/>
            <person name="Bhattacharya S.S."/>
            <person name="Shirouzu T."/>
            <person name="Yoshinaga Y."/>
            <person name="Martin F.M."/>
            <person name="Grigoriev I.V."/>
            <person name="Hibbett D.S."/>
        </authorList>
    </citation>
    <scope>NUCLEOTIDE SEQUENCE [LARGE SCALE GENOMIC DNA]</scope>
    <source>
        <strain evidence="9 10">HHB12029</strain>
    </source>
</reference>
<keyword evidence="10" id="KW-1185">Reference proteome</keyword>
<dbReference type="Proteomes" id="UP000077266">
    <property type="component" value="Unassembled WGS sequence"/>
</dbReference>
<gene>
    <name evidence="9" type="ORF">EXIGLDRAFT_842307</name>
</gene>
<dbReference type="GO" id="GO:0005634">
    <property type="term" value="C:nucleus"/>
    <property type="evidence" value="ECO:0007669"/>
    <property type="project" value="UniProtKB-SubCell"/>
</dbReference>
<evidence type="ECO:0000256" key="6">
    <source>
        <dbReference type="RuleBase" id="RU000682"/>
    </source>
</evidence>
<feature type="region of interest" description="Disordered" evidence="7">
    <location>
        <begin position="292"/>
        <end position="363"/>
    </location>
</feature>
<dbReference type="OrthoDB" id="6159439at2759"/>
<feature type="domain" description="Homeobox" evidence="8">
    <location>
        <begin position="19"/>
        <end position="79"/>
    </location>
</feature>